<feature type="region of interest" description="Disordered" evidence="1">
    <location>
        <begin position="1"/>
        <end position="45"/>
    </location>
</feature>
<organism evidence="2 3">
    <name type="scientific">Phytophthora fragariae</name>
    <dbReference type="NCBI Taxonomy" id="53985"/>
    <lineage>
        <taxon>Eukaryota</taxon>
        <taxon>Sar</taxon>
        <taxon>Stramenopiles</taxon>
        <taxon>Oomycota</taxon>
        <taxon>Peronosporomycetes</taxon>
        <taxon>Peronosporales</taxon>
        <taxon>Peronosporaceae</taxon>
        <taxon>Phytophthora</taxon>
    </lineage>
</organism>
<name>A0A6G0RH97_9STRA</name>
<dbReference type="Proteomes" id="UP000486351">
    <property type="component" value="Unassembled WGS sequence"/>
</dbReference>
<proteinExistence type="predicted"/>
<comment type="caution">
    <text evidence="2">The sequence shown here is derived from an EMBL/GenBank/DDBJ whole genome shotgun (WGS) entry which is preliminary data.</text>
</comment>
<evidence type="ECO:0000313" key="3">
    <source>
        <dbReference type="Proteomes" id="UP000486351"/>
    </source>
</evidence>
<sequence length="160" mass="16679">MPPAAMLHRWPAGPTVQHPVASRSAKSGPARQPVSGVAGQVSAQHRPGCRGPFLACRPNSVGSYCIDAAPAEARNCSPEAQLRRRGAGDSAAGGDSRHWRGRHARFNEKLPDSLGAACPPCSDAAVAKDGDCNGMTRQGNRQLKGRGSCGAHNTDDDMSD</sequence>
<accession>A0A6G0RH97</accession>
<dbReference type="EMBL" id="QXFY01000902">
    <property type="protein sequence ID" value="KAE9333307.1"/>
    <property type="molecule type" value="Genomic_DNA"/>
</dbReference>
<evidence type="ECO:0000313" key="2">
    <source>
        <dbReference type="EMBL" id="KAE9333307.1"/>
    </source>
</evidence>
<dbReference type="AlphaFoldDB" id="A0A6G0RH97"/>
<reference evidence="2 3" key="1">
    <citation type="submission" date="2018-09" db="EMBL/GenBank/DDBJ databases">
        <title>Genomic investigation of the strawberry pathogen Phytophthora fragariae indicates pathogenicity is determined by transcriptional variation in three key races.</title>
        <authorList>
            <person name="Adams T.M."/>
            <person name="Armitage A.D."/>
            <person name="Sobczyk M.K."/>
            <person name="Bates H.J."/>
            <person name="Dunwell J.M."/>
            <person name="Nellist C.F."/>
            <person name="Harrison R.J."/>
        </authorList>
    </citation>
    <scope>NUCLEOTIDE SEQUENCE [LARGE SCALE GENOMIC DNA]</scope>
    <source>
        <strain evidence="2 3">NOV-77</strain>
    </source>
</reference>
<protein>
    <submittedName>
        <fullName evidence="2">Uncharacterized protein</fullName>
    </submittedName>
</protein>
<evidence type="ECO:0000256" key="1">
    <source>
        <dbReference type="SAM" id="MobiDB-lite"/>
    </source>
</evidence>
<gene>
    <name evidence="2" type="ORF">PF008_g14511</name>
</gene>
<feature type="region of interest" description="Disordered" evidence="1">
    <location>
        <begin position="75"/>
        <end position="100"/>
    </location>
</feature>
<feature type="region of interest" description="Disordered" evidence="1">
    <location>
        <begin position="128"/>
        <end position="160"/>
    </location>
</feature>